<dbReference type="Proteomes" id="UP000262969">
    <property type="component" value="Unassembled WGS sequence"/>
</dbReference>
<keyword evidence="1" id="KW-0812">Transmembrane</keyword>
<organism evidence="2 3">
    <name type="scientific">Lachnoclostridium phytofermentans</name>
    <dbReference type="NCBI Taxonomy" id="66219"/>
    <lineage>
        <taxon>Bacteria</taxon>
        <taxon>Bacillati</taxon>
        <taxon>Bacillota</taxon>
        <taxon>Clostridia</taxon>
        <taxon>Lachnospirales</taxon>
        <taxon>Lachnospiraceae</taxon>
    </lineage>
</organism>
<comment type="caution">
    <text evidence="2">The sequence shown here is derived from an EMBL/GenBank/DDBJ whole genome shotgun (WGS) entry which is preliminary data.</text>
</comment>
<protein>
    <recommendedName>
        <fullName evidence="4">Lipoprotein</fullName>
    </recommendedName>
</protein>
<evidence type="ECO:0000313" key="2">
    <source>
        <dbReference type="EMBL" id="HCL03096.1"/>
    </source>
</evidence>
<sequence length="151" mass="17765">MDNILKFIGSVAAALGGASVILGACSSYVAKFWADRIMKKKTAEYDKQLEFYKSTLELEREKYNAINEQIIHKNKKIFDNEFEIYKELSPKIINTVESFKEWIVDSKLSDEKYYEYSANHKDLKDVLSKYILFIDKDIYYKVEELLKYIAK</sequence>
<keyword evidence="1" id="KW-1133">Transmembrane helix</keyword>
<evidence type="ECO:0008006" key="4">
    <source>
        <dbReference type="Google" id="ProtNLM"/>
    </source>
</evidence>
<accession>A0A3D2X7Y1</accession>
<evidence type="ECO:0000313" key="3">
    <source>
        <dbReference type="Proteomes" id="UP000262969"/>
    </source>
</evidence>
<proteinExistence type="predicted"/>
<evidence type="ECO:0000256" key="1">
    <source>
        <dbReference type="SAM" id="Phobius"/>
    </source>
</evidence>
<dbReference type="PROSITE" id="PS51257">
    <property type="entry name" value="PROKAR_LIPOPROTEIN"/>
    <property type="match status" value="1"/>
</dbReference>
<gene>
    <name evidence="2" type="ORF">DHW61_11930</name>
</gene>
<name>A0A3D2X7Y1_9FIRM</name>
<dbReference type="AlphaFoldDB" id="A0A3D2X7Y1"/>
<keyword evidence="1" id="KW-0472">Membrane</keyword>
<reference evidence="2 3" key="1">
    <citation type="journal article" date="2018" name="Nat. Biotechnol.">
        <title>A standardized bacterial taxonomy based on genome phylogeny substantially revises the tree of life.</title>
        <authorList>
            <person name="Parks D.H."/>
            <person name="Chuvochina M."/>
            <person name="Waite D.W."/>
            <person name="Rinke C."/>
            <person name="Skarshewski A."/>
            <person name="Chaumeil P.A."/>
            <person name="Hugenholtz P."/>
        </authorList>
    </citation>
    <scope>NUCLEOTIDE SEQUENCE [LARGE SCALE GENOMIC DNA]</scope>
    <source>
        <strain evidence="2">UBA11728</strain>
    </source>
</reference>
<feature type="non-terminal residue" evidence="2">
    <location>
        <position position="151"/>
    </location>
</feature>
<dbReference type="EMBL" id="DPVV01000400">
    <property type="protein sequence ID" value="HCL03096.1"/>
    <property type="molecule type" value="Genomic_DNA"/>
</dbReference>
<feature type="transmembrane region" description="Helical" evidence="1">
    <location>
        <begin position="6"/>
        <end position="30"/>
    </location>
</feature>